<dbReference type="InterPro" id="IPR001775">
    <property type="entry name" value="GspD/PilQ"/>
</dbReference>
<dbReference type="InterPro" id="IPR004846">
    <property type="entry name" value="T2SS/T3SS_dom"/>
</dbReference>
<name>A0A4R4AG65_MARGR</name>
<dbReference type="EMBL" id="SMDC01000002">
    <property type="protein sequence ID" value="TCW38228.1"/>
    <property type="molecule type" value="Genomic_DNA"/>
</dbReference>
<evidence type="ECO:0000256" key="2">
    <source>
        <dbReference type="SAM" id="MobiDB-lite"/>
    </source>
</evidence>
<feature type="region of interest" description="Disordered" evidence="2">
    <location>
        <begin position="197"/>
        <end position="217"/>
    </location>
</feature>
<dbReference type="Pfam" id="PF00263">
    <property type="entry name" value="Secretin"/>
    <property type="match status" value="1"/>
</dbReference>
<accession>A0A4R4AG65</accession>
<dbReference type="Proteomes" id="UP000295247">
    <property type="component" value="Unassembled WGS sequence"/>
</dbReference>
<dbReference type="InterPro" id="IPR050810">
    <property type="entry name" value="Bact_Secretion_Sys_Channel"/>
</dbReference>
<reference evidence="5 6" key="1">
    <citation type="submission" date="2019-03" db="EMBL/GenBank/DDBJ databases">
        <title>Genomic Encyclopedia of Type Strains, Phase IV (KMG-IV): sequencing the most valuable type-strain genomes for metagenomic binning, comparative biology and taxonomic classification.</title>
        <authorList>
            <person name="Goeker M."/>
        </authorList>
    </citation>
    <scope>NUCLEOTIDE SEQUENCE [LARGE SCALE GENOMIC DNA]</scope>
    <source>
        <strain evidence="5 6">DSM 203</strain>
    </source>
</reference>
<organism evidence="5 6">
    <name type="scientific">Marichromatium gracile</name>
    <name type="common">Chromatium gracile</name>
    <dbReference type="NCBI Taxonomy" id="1048"/>
    <lineage>
        <taxon>Bacteria</taxon>
        <taxon>Pseudomonadati</taxon>
        <taxon>Pseudomonadota</taxon>
        <taxon>Gammaproteobacteria</taxon>
        <taxon>Chromatiales</taxon>
        <taxon>Chromatiaceae</taxon>
        <taxon>Marichromatium</taxon>
    </lineage>
</organism>
<comment type="similarity">
    <text evidence="1">Belongs to the bacterial secretin family.</text>
</comment>
<dbReference type="AlphaFoldDB" id="A0A4R4AG65"/>
<dbReference type="PANTHER" id="PTHR30332">
    <property type="entry name" value="PROBABLE GENERAL SECRETION PATHWAY PROTEIN D"/>
    <property type="match status" value="1"/>
</dbReference>
<dbReference type="GO" id="GO:0009306">
    <property type="term" value="P:protein secretion"/>
    <property type="evidence" value="ECO:0007669"/>
    <property type="project" value="InterPro"/>
</dbReference>
<gene>
    <name evidence="5" type="ORF">EDC29_102119</name>
</gene>
<comment type="caution">
    <text evidence="5">The sequence shown here is derived from an EMBL/GenBank/DDBJ whole genome shotgun (WGS) entry which is preliminary data.</text>
</comment>
<evidence type="ECO:0000313" key="6">
    <source>
        <dbReference type="Proteomes" id="UP000295247"/>
    </source>
</evidence>
<sequence>MHMINNTAPLIALALILLTGCSGPAKVDLDRTVDIDEESQRALQERLVAESRKLSTLQRALQERVEERSVAPPPQPIAPRYNPLDAIRVTLVVEDTDARSILQAVARQAELSLALPDSLGSQPRYLTLELRDMPASKVLQVVLDKIDMSARINDRLIEVYEHESRVFHLGFLQTVSTASFNAGGDVFGASAMNDIGSSSNSGSSGSSGITSSFQLDGRNTNTADPYDQIEAMLGVILGTTPGVVDPATAQGSNYTLNRNTGVLFVRARPSQLEAIDDLISRYKRVMQRQVLIEAQLIDVELSDKFRFGVNWSQLESNIAALYGPEAIGLGSIDSALPNEGGIGRAITIPGTSIGDSGNPGLGLVAGNDNYSVAVNLLRTFGNVHVLSNPSLRVKNTQPALVSVGSNSSFLKEVSRTSLGTADNPESTWETKTGNVFDGVLLGVIPFIADDGTISLVINPMQTQVEPGSTDPVDIGNDQSISLPKVSFKGMTTSLNMRDGDLVILGGMISETGSRSKDGIPPFTEIPGVEYLFGGRGHSTTARELVIALRVTLL</sequence>
<dbReference type="GO" id="GO:0015627">
    <property type="term" value="C:type II protein secretion system complex"/>
    <property type="evidence" value="ECO:0007669"/>
    <property type="project" value="TreeGrafter"/>
</dbReference>
<dbReference type="InterPro" id="IPR013358">
    <property type="entry name" value="Pilus_biogenesis_MshL"/>
</dbReference>
<dbReference type="NCBIfam" id="TIGR02519">
    <property type="entry name" value="pilus_MshL"/>
    <property type="match status" value="1"/>
</dbReference>
<evidence type="ECO:0000256" key="1">
    <source>
        <dbReference type="RuleBase" id="RU004003"/>
    </source>
</evidence>
<feature type="chain" id="PRO_5020484046" evidence="3">
    <location>
        <begin position="28"/>
        <end position="553"/>
    </location>
</feature>
<dbReference type="PRINTS" id="PR00811">
    <property type="entry name" value="BCTERIALGSPD"/>
</dbReference>
<feature type="signal peptide" evidence="3">
    <location>
        <begin position="1"/>
        <end position="27"/>
    </location>
</feature>
<evidence type="ECO:0000259" key="4">
    <source>
        <dbReference type="Pfam" id="PF00263"/>
    </source>
</evidence>
<keyword evidence="3" id="KW-0732">Signal</keyword>
<protein>
    <submittedName>
        <fullName evidence="5">General secretion pathway protein D/MSHA biogenesis protein MshL</fullName>
    </submittedName>
</protein>
<proteinExistence type="inferred from homology"/>
<evidence type="ECO:0000313" key="5">
    <source>
        <dbReference type="EMBL" id="TCW38228.1"/>
    </source>
</evidence>
<feature type="compositionally biased region" description="Low complexity" evidence="2">
    <location>
        <begin position="197"/>
        <end position="212"/>
    </location>
</feature>
<evidence type="ECO:0000256" key="3">
    <source>
        <dbReference type="SAM" id="SignalP"/>
    </source>
</evidence>
<feature type="domain" description="Type II/III secretion system secretin-like" evidence="4">
    <location>
        <begin position="377"/>
        <end position="551"/>
    </location>
</feature>
<dbReference type="PANTHER" id="PTHR30332:SF17">
    <property type="entry name" value="TYPE IV PILIATION SYSTEM PROTEIN DR_0774-RELATED"/>
    <property type="match status" value="1"/>
</dbReference>